<organism evidence="2 3">
    <name type="scientific">Intestinimonas butyriciproducens</name>
    <dbReference type="NCBI Taxonomy" id="1297617"/>
    <lineage>
        <taxon>Bacteria</taxon>
        <taxon>Bacillati</taxon>
        <taxon>Bacillota</taxon>
        <taxon>Clostridia</taxon>
        <taxon>Eubacteriales</taxon>
        <taxon>Intestinimonas</taxon>
    </lineage>
</organism>
<keyword evidence="1" id="KW-0732">Signal</keyword>
<feature type="chain" id="PRO_5006606306" evidence="1">
    <location>
        <begin position="30"/>
        <end position="62"/>
    </location>
</feature>
<dbReference type="Proteomes" id="UP000064844">
    <property type="component" value="Chromosome"/>
</dbReference>
<reference evidence="2 3" key="1">
    <citation type="journal article" date="2015" name="Nat. Commun.">
        <title>Production of butyrate from lysine and the Amadori product fructoselysine by a human gut commensal.</title>
        <authorList>
            <person name="Bui T.P."/>
            <person name="Ritari J."/>
            <person name="Boeren S."/>
            <person name="de Waard P."/>
            <person name="Plugge C.M."/>
            <person name="de Vos W.M."/>
        </authorList>
    </citation>
    <scope>NUCLEOTIDE SEQUENCE [LARGE SCALE GENOMIC DNA]</scope>
    <source>
        <strain evidence="2 3">AF211</strain>
    </source>
</reference>
<gene>
    <name evidence="2" type="ORF">IB211_01442c</name>
</gene>
<dbReference type="RefSeq" id="WP_033117092.1">
    <property type="nucleotide sequence ID" value="NZ_DBGBUU010000039.1"/>
</dbReference>
<protein>
    <submittedName>
        <fullName evidence="2">Uncharacterized protein</fullName>
    </submittedName>
</protein>
<dbReference type="STRING" id="1297617.IB211_01442c"/>
<feature type="signal peptide" evidence="1">
    <location>
        <begin position="1"/>
        <end position="29"/>
    </location>
</feature>
<name>A0A0S2W3D0_9FIRM</name>
<evidence type="ECO:0000256" key="1">
    <source>
        <dbReference type="SAM" id="SignalP"/>
    </source>
</evidence>
<reference evidence="3" key="2">
    <citation type="submission" date="2015-04" db="EMBL/GenBank/DDBJ databases">
        <title>A butyrogenic pathway from the amino acid lysine in a human gut commensal.</title>
        <authorList>
            <person name="de Vos W.M."/>
            <person name="Bui N.T.P."/>
            <person name="Plugge C.M."/>
            <person name="Ritari J."/>
        </authorList>
    </citation>
    <scope>NUCLEOTIDE SEQUENCE [LARGE SCALE GENOMIC DNA]</scope>
    <source>
        <strain evidence="3">AF211</strain>
    </source>
</reference>
<keyword evidence="3" id="KW-1185">Reference proteome</keyword>
<accession>A0A0S2W3D0</accession>
<sequence length="62" mass="6547">MKERVIRTMRRGIPILMICALLLGSAAKAADMNSAAKGMSVPAGTLAAYDSTDYENGEVMAL</sequence>
<evidence type="ECO:0000313" key="2">
    <source>
        <dbReference type="EMBL" id="ALP93835.1"/>
    </source>
</evidence>
<dbReference type="KEGG" id="ibu:IB211_01442c"/>
<evidence type="ECO:0000313" key="3">
    <source>
        <dbReference type="Proteomes" id="UP000064844"/>
    </source>
</evidence>
<dbReference type="EMBL" id="CP011307">
    <property type="protein sequence ID" value="ALP93835.1"/>
    <property type="molecule type" value="Genomic_DNA"/>
</dbReference>
<dbReference type="AlphaFoldDB" id="A0A0S2W3D0"/>
<proteinExistence type="predicted"/>